<protein>
    <submittedName>
        <fullName evidence="2">Uncharacterized protein</fullName>
    </submittedName>
</protein>
<gene>
    <name evidence="2" type="ORF">DTER00134_LOCUS13972</name>
</gene>
<feature type="compositionally biased region" description="Low complexity" evidence="1">
    <location>
        <begin position="192"/>
        <end position="219"/>
    </location>
</feature>
<sequence length="550" mass="59873">MLHQCILPSGRSSLPPTSCIIHSKYGCIPLHTTLRPSFVGKHIDSQRLSLGQQQRGGLPSTSVAAKRGRSAQPSEEPEAAQGRGATPGPATRTGSKSRGRPKKSKAPSEEPVPLEGKASGNEVSASTEPVPAPIQEPVSEAEPSTVEPTPAKQQRRRRGSSKLKDEAELEIDLTGAQESGVHPPAPAPPPQESFAQAQASSSDALSSSRQQGSQPPQVSFVPEDRMDSNLSQQQQELRTPGLDRSTADLAARLAGVSAAGTPALARQSQGGAELGSSRWSSWVREAAPKAGEEGYQEGGPLTDPSFAERMGGLPDMGWEKTALRESLGGIDLYRRMRTDINEDALLPGSYILPHNATAKERAFMEFSLIKEYWYKRNMEREEVHQAAYAAHDASRARVSNIYANTRRVAGLMTAFEDDDYKLQEASPANIAPWARAELVFSQEFEEFNDYILNNADRLVKEMPKEAEEEELDIVDEALFLLRTEDDDKAAARTSQQQADQDLMDKFLEGVLPGATLDSLATTYANEIYESDDFDIDVDDERVSGVADDVE</sequence>
<evidence type="ECO:0000256" key="1">
    <source>
        <dbReference type="SAM" id="MobiDB-lite"/>
    </source>
</evidence>
<feature type="region of interest" description="Disordered" evidence="1">
    <location>
        <begin position="48"/>
        <end position="242"/>
    </location>
</feature>
<reference evidence="2" key="1">
    <citation type="submission" date="2021-01" db="EMBL/GenBank/DDBJ databases">
        <authorList>
            <person name="Corre E."/>
            <person name="Pelletier E."/>
            <person name="Niang G."/>
            <person name="Scheremetjew M."/>
            <person name="Finn R."/>
            <person name="Kale V."/>
            <person name="Holt S."/>
            <person name="Cochrane G."/>
            <person name="Meng A."/>
            <person name="Brown T."/>
            <person name="Cohen L."/>
        </authorList>
    </citation>
    <scope>NUCLEOTIDE SEQUENCE</scope>
    <source>
        <strain evidence="2">CCMP1320</strain>
    </source>
</reference>
<evidence type="ECO:0000313" key="2">
    <source>
        <dbReference type="EMBL" id="CAE0498899.1"/>
    </source>
</evidence>
<dbReference type="AlphaFoldDB" id="A0A7S3R0F7"/>
<dbReference type="EMBL" id="HBIP01023340">
    <property type="protein sequence ID" value="CAE0498899.1"/>
    <property type="molecule type" value="Transcribed_RNA"/>
</dbReference>
<accession>A0A7S3R0F7</accession>
<name>A0A7S3R0F7_DUNTE</name>
<feature type="compositionally biased region" description="Basic residues" evidence="1">
    <location>
        <begin position="95"/>
        <end position="105"/>
    </location>
</feature>
<feature type="compositionally biased region" description="Polar residues" evidence="1">
    <location>
        <begin position="228"/>
        <end position="237"/>
    </location>
</feature>
<organism evidence="2">
    <name type="scientific">Dunaliella tertiolecta</name>
    <name type="common">Green alga</name>
    <dbReference type="NCBI Taxonomy" id="3047"/>
    <lineage>
        <taxon>Eukaryota</taxon>
        <taxon>Viridiplantae</taxon>
        <taxon>Chlorophyta</taxon>
        <taxon>core chlorophytes</taxon>
        <taxon>Chlorophyceae</taxon>
        <taxon>CS clade</taxon>
        <taxon>Chlamydomonadales</taxon>
        <taxon>Dunaliellaceae</taxon>
        <taxon>Dunaliella</taxon>
    </lineage>
</organism>
<feature type="compositionally biased region" description="Low complexity" evidence="1">
    <location>
        <begin position="48"/>
        <end position="58"/>
    </location>
</feature>
<proteinExistence type="predicted"/>